<accession>A0AA87Z1Y0</accession>
<dbReference type="InterPro" id="IPR005299">
    <property type="entry name" value="MeTrfase_7"/>
</dbReference>
<keyword evidence="2" id="KW-1185">Reference proteome</keyword>
<protein>
    <submittedName>
        <fullName evidence="1">Uncharacterized protein</fullName>
    </submittedName>
</protein>
<name>A0AA87Z1Y0_FICCA</name>
<dbReference type="Gene3D" id="3.40.50.150">
    <property type="entry name" value="Vaccinia Virus protein VP39"/>
    <property type="match status" value="1"/>
</dbReference>
<dbReference type="AlphaFoldDB" id="A0AA87Z1Y0"/>
<sequence length="320" mass="36390">MTSEVEKGSQRHQVFPVNGGEDELSYKHNSYILKKGVDAFGVFIKEGILEKLDIDQAITSPTSPQAFNIVDMGCAVGANTLTAVQNVVDSVNLKLRSQGLDHHSKTLEFQVFFNDLISSDFNTVFRSIPSDKSYYAAGVPGSFYSRLFPKSSLHFVYCGYSLHWLSKVPEGVADESSPAYNKGKIYWTTSPKEVAEAYKAQFERDIDAFLTARSLEVVPHGLIAFSILEALIRRNPNFTLERMEPLIRPREYLLNPDFPHQIVKHYRAVLEGLFSDHFGTEIINILFDRFEKKFKESSVFLDLSYKQTIESFVLLKRKSY</sequence>
<reference evidence="1" key="1">
    <citation type="submission" date="2023-07" db="EMBL/GenBank/DDBJ databases">
        <title>draft genome sequence of fig (Ficus carica).</title>
        <authorList>
            <person name="Takahashi T."/>
            <person name="Nishimura K."/>
        </authorList>
    </citation>
    <scope>NUCLEOTIDE SEQUENCE</scope>
</reference>
<dbReference type="GO" id="GO:0008168">
    <property type="term" value="F:methyltransferase activity"/>
    <property type="evidence" value="ECO:0007669"/>
    <property type="project" value="InterPro"/>
</dbReference>
<evidence type="ECO:0000313" key="2">
    <source>
        <dbReference type="Proteomes" id="UP001187192"/>
    </source>
</evidence>
<gene>
    <name evidence="1" type="ORF">TIFTF001_001977</name>
</gene>
<dbReference type="PANTHER" id="PTHR31009">
    <property type="entry name" value="S-ADENOSYL-L-METHIONINE:CARBOXYL METHYLTRANSFERASE FAMILY PROTEIN"/>
    <property type="match status" value="1"/>
</dbReference>
<dbReference type="SUPFAM" id="SSF53335">
    <property type="entry name" value="S-adenosyl-L-methionine-dependent methyltransferases"/>
    <property type="match status" value="1"/>
</dbReference>
<evidence type="ECO:0000313" key="1">
    <source>
        <dbReference type="EMBL" id="GMN28274.1"/>
    </source>
</evidence>
<dbReference type="Proteomes" id="UP001187192">
    <property type="component" value="Unassembled WGS sequence"/>
</dbReference>
<dbReference type="Pfam" id="PF03492">
    <property type="entry name" value="Methyltransf_7"/>
    <property type="match status" value="2"/>
</dbReference>
<dbReference type="EMBL" id="BTGU01000002">
    <property type="protein sequence ID" value="GMN28274.1"/>
    <property type="molecule type" value="Genomic_DNA"/>
</dbReference>
<organism evidence="1 2">
    <name type="scientific">Ficus carica</name>
    <name type="common">Common fig</name>
    <dbReference type="NCBI Taxonomy" id="3494"/>
    <lineage>
        <taxon>Eukaryota</taxon>
        <taxon>Viridiplantae</taxon>
        <taxon>Streptophyta</taxon>
        <taxon>Embryophyta</taxon>
        <taxon>Tracheophyta</taxon>
        <taxon>Spermatophyta</taxon>
        <taxon>Magnoliopsida</taxon>
        <taxon>eudicotyledons</taxon>
        <taxon>Gunneridae</taxon>
        <taxon>Pentapetalae</taxon>
        <taxon>rosids</taxon>
        <taxon>fabids</taxon>
        <taxon>Rosales</taxon>
        <taxon>Moraceae</taxon>
        <taxon>Ficeae</taxon>
        <taxon>Ficus</taxon>
    </lineage>
</organism>
<comment type="caution">
    <text evidence="1">The sequence shown here is derived from an EMBL/GenBank/DDBJ whole genome shotgun (WGS) entry which is preliminary data.</text>
</comment>
<proteinExistence type="predicted"/>
<dbReference type="InterPro" id="IPR029063">
    <property type="entry name" value="SAM-dependent_MTases_sf"/>
</dbReference>